<feature type="binding site" evidence="7">
    <location>
        <position position="60"/>
    </location>
    <ligand>
        <name>substrate</name>
    </ligand>
</feature>
<feature type="binding site" evidence="7">
    <location>
        <position position="36"/>
    </location>
    <ligand>
        <name>substrate</name>
    </ligand>
</feature>
<comment type="caution">
    <text evidence="8">The sequence shown here is derived from an EMBL/GenBank/DDBJ whole genome shotgun (WGS) entry which is preliminary data.</text>
</comment>
<evidence type="ECO:0000256" key="3">
    <source>
        <dbReference type="ARBA" id="ARBA00022741"/>
    </source>
</evidence>
<dbReference type="GO" id="GO:0004765">
    <property type="term" value="F:shikimate kinase activity"/>
    <property type="evidence" value="ECO:0007669"/>
    <property type="project" value="UniProtKB-EC"/>
</dbReference>
<dbReference type="PANTHER" id="PTHR21087:SF16">
    <property type="entry name" value="SHIKIMATE KINASE 1, CHLOROPLASTIC"/>
    <property type="match status" value="1"/>
</dbReference>
<evidence type="ECO:0000256" key="6">
    <source>
        <dbReference type="ARBA" id="ARBA00023141"/>
    </source>
</evidence>
<keyword evidence="3 7" id="KW-0547">Nucleotide-binding</keyword>
<keyword evidence="2 7" id="KW-0808">Transferase</keyword>
<feature type="binding site" evidence="7">
    <location>
        <position position="138"/>
    </location>
    <ligand>
        <name>substrate</name>
    </ligand>
</feature>
<dbReference type="EC" id="2.7.1.71" evidence="7"/>
<dbReference type="EMBL" id="JAZHBO010000001">
    <property type="protein sequence ID" value="MEF2155562.1"/>
    <property type="molecule type" value="Genomic_DNA"/>
</dbReference>
<dbReference type="InterPro" id="IPR000623">
    <property type="entry name" value="Shikimate_kinase/TSH1"/>
</dbReference>
<dbReference type="Pfam" id="PF01202">
    <property type="entry name" value="SKI"/>
    <property type="match status" value="1"/>
</dbReference>
<evidence type="ECO:0000313" key="9">
    <source>
        <dbReference type="Proteomes" id="UP001356170"/>
    </source>
</evidence>
<dbReference type="RefSeq" id="WP_331703580.1">
    <property type="nucleotide sequence ID" value="NZ_JAZHBO010000001.1"/>
</dbReference>
<feature type="binding site" evidence="7">
    <location>
        <begin position="14"/>
        <end position="19"/>
    </location>
    <ligand>
        <name>ATP</name>
        <dbReference type="ChEBI" id="CHEBI:30616"/>
    </ligand>
</feature>
<keyword evidence="5 7" id="KW-0067">ATP-binding</keyword>
<keyword evidence="6 7" id="KW-0057">Aromatic amino acid biosynthesis</keyword>
<accession>A0ABU7UYE3</accession>
<dbReference type="PRINTS" id="PR01100">
    <property type="entry name" value="SHIKIMTKNASE"/>
</dbReference>
<evidence type="ECO:0000256" key="7">
    <source>
        <dbReference type="HAMAP-Rule" id="MF_00109"/>
    </source>
</evidence>
<dbReference type="SUPFAM" id="SSF52540">
    <property type="entry name" value="P-loop containing nucleoside triphosphate hydrolases"/>
    <property type="match status" value="1"/>
</dbReference>
<organism evidence="8 9">
    <name type="scientific">Aquilutibacter rugosus</name>
    <dbReference type="NCBI Taxonomy" id="3115820"/>
    <lineage>
        <taxon>Bacteria</taxon>
        <taxon>Pseudomonadati</taxon>
        <taxon>Pseudomonadota</taxon>
        <taxon>Gammaproteobacteria</taxon>
        <taxon>Lysobacterales</taxon>
        <taxon>Lysobacteraceae</taxon>
        <taxon>Aquilutibacter</taxon>
    </lineage>
</organism>
<evidence type="ECO:0000256" key="1">
    <source>
        <dbReference type="ARBA" id="ARBA00022605"/>
    </source>
</evidence>
<feature type="binding site" evidence="7">
    <location>
        <position position="119"/>
    </location>
    <ligand>
        <name>ATP</name>
        <dbReference type="ChEBI" id="CHEBI:30616"/>
    </ligand>
</feature>
<keyword evidence="7" id="KW-0460">Magnesium</keyword>
<keyword evidence="7" id="KW-0963">Cytoplasm</keyword>
<feature type="binding site" evidence="7">
    <location>
        <position position="156"/>
    </location>
    <ligand>
        <name>ATP</name>
        <dbReference type="ChEBI" id="CHEBI:30616"/>
    </ligand>
</feature>
<gene>
    <name evidence="7" type="primary">aroK</name>
    <name evidence="8" type="ORF">V3390_04850</name>
</gene>
<comment type="subunit">
    <text evidence="7">Monomer.</text>
</comment>
<feature type="binding site" evidence="7">
    <location>
        <position position="18"/>
    </location>
    <ligand>
        <name>Mg(2+)</name>
        <dbReference type="ChEBI" id="CHEBI:18420"/>
    </ligand>
</feature>
<comment type="subcellular location">
    <subcellularLocation>
        <location evidence="7">Cytoplasm</location>
    </subcellularLocation>
</comment>
<reference evidence="8 9" key="1">
    <citation type="submission" date="2024-01" db="EMBL/GenBank/DDBJ databases">
        <title>Novel species of the genus Luteimonas isolated from rivers.</title>
        <authorList>
            <person name="Lu H."/>
        </authorList>
    </citation>
    <scope>NUCLEOTIDE SEQUENCE [LARGE SCALE GENOMIC DNA]</scope>
    <source>
        <strain evidence="8 9">FXH3W</strain>
    </source>
</reference>
<keyword evidence="7" id="KW-0479">Metal-binding</keyword>
<dbReference type="PANTHER" id="PTHR21087">
    <property type="entry name" value="SHIKIMATE KINASE"/>
    <property type="match status" value="1"/>
</dbReference>
<sequence>MTAPSSIVLVGPTGAGKSSIGRLLAQALQWRFTDLDREIESRVGVCISTLFTQGNEAYFREQEHLALRDTIATPAQVLATGAGCVVREENRKLLHNAYVVHLQVPLASQLKRLQCDRSRPLLQSENREQILQEMARIRAPYYAEVADLTFCNDGHQSPRSACAKLLTQIKQNWHD</sequence>
<proteinExistence type="inferred from homology"/>
<evidence type="ECO:0000256" key="2">
    <source>
        <dbReference type="ARBA" id="ARBA00022679"/>
    </source>
</evidence>
<evidence type="ECO:0000313" key="8">
    <source>
        <dbReference type="EMBL" id="MEF2155562.1"/>
    </source>
</evidence>
<comment type="pathway">
    <text evidence="7">Metabolic intermediate biosynthesis; chorismate biosynthesis; chorismate from D-erythrose 4-phosphate and phosphoenolpyruvate: step 5/7.</text>
</comment>
<dbReference type="CDD" id="cd00464">
    <property type="entry name" value="SK"/>
    <property type="match status" value="1"/>
</dbReference>
<dbReference type="HAMAP" id="MF_00109">
    <property type="entry name" value="Shikimate_kinase"/>
    <property type="match status" value="1"/>
</dbReference>
<keyword evidence="9" id="KW-1185">Reference proteome</keyword>
<protein>
    <recommendedName>
        <fullName evidence="7">Shikimate kinase</fullName>
        <shortName evidence="7">SK</shortName>
        <ecNumber evidence="7">2.7.1.71</ecNumber>
    </recommendedName>
</protein>
<dbReference type="Gene3D" id="3.40.50.300">
    <property type="entry name" value="P-loop containing nucleotide triphosphate hydrolases"/>
    <property type="match status" value="1"/>
</dbReference>
<comment type="similarity">
    <text evidence="7">Belongs to the shikimate kinase family.</text>
</comment>
<dbReference type="Proteomes" id="UP001356170">
    <property type="component" value="Unassembled WGS sequence"/>
</dbReference>
<comment type="function">
    <text evidence="7">Catalyzes the specific phosphorylation of the 3-hydroxyl group of shikimic acid using ATP as a cosubstrate.</text>
</comment>
<comment type="cofactor">
    <cofactor evidence="7">
        <name>Mg(2+)</name>
        <dbReference type="ChEBI" id="CHEBI:18420"/>
    </cofactor>
    <text evidence="7">Binds 1 Mg(2+) ion per subunit.</text>
</comment>
<evidence type="ECO:0000256" key="5">
    <source>
        <dbReference type="ARBA" id="ARBA00022840"/>
    </source>
</evidence>
<dbReference type="InterPro" id="IPR031322">
    <property type="entry name" value="Shikimate/glucono_kinase"/>
</dbReference>
<dbReference type="InterPro" id="IPR027417">
    <property type="entry name" value="P-loop_NTPase"/>
</dbReference>
<name>A0ABU7UYE3_9GAMM</name>
<evidence type="ECO:0000256" key="4">
    <source>
        <dbReference type="ARBA" id="ARBA00022777"/>
    </source>
</evidence>
<keyword evidence="4 7" id="KW-0418">Kinase</keyword>
<comment type="catalytic activity">
    <reaction evidence="7">
        <text>shikimate + ATP = 3-phosphoshikimate + ADP + H(+)</text>
        <dbReference type="Rhea" id="RHEA:13121"/>
        <dbReference type="ChEBI" id="CHEBI:15378"/>
        <dbReference type="ChEBI" id="CHEBI:30616"/>
        <dbReference type="ChEBI" id="CHEBI:36208"/>
        <dbReference type="ChEBI" id="CHEBI:145989"/>
        <dbReference type="ChEBI" id="CHEBI:456216"/>
        <dbReference type="EC" id="2.7.1.71"/>
    </reaction>
</comment>
<keyword evidence="1 7" id="KW-0028">Amino-acid biosynthesis</keyword>
<comment type="caution">
    <text evidence="7">Lacks conserved residue(s) required for the propagation of feature annotation.</text>
</comment>